<name>A0A1H9Q9U0_9HYPH</name>
<proteinExistence type="predicted"/>
<dbReference type="Proteomes" id="UP000199647">
    <property type="component" value="Unassembled WGS sequence"/>
</dbReference>
<evidence type="ECO:0000313" key="2">
    <source>
        <dbReference type="Proteomes" id="UP000199647"/>
    </source>
</evidence>
<sequence length="117" mass="12233">MIDFDALVLTPAMDAFSRPIIIDPVNSQPGVFAYSARGVWASKPDTIQTEGGEVISTNVPTLGIRLSEFSVAPVQGDQITIPAYLSAPALGTFFVFDVNGDGQGGADLVLMGVSNDT</sequence>
<dbReference type="InterPro" id="IPR008018">
    <property type="entry name" value="Phage_tail_attach_FII"/>
</dbReference>
<dbReference type="OrthoDB" id="7573907at2"/>
<dbReference type="STRING" id="1855383.SAMN05216548_12620"/>
<keyword evidence="2" id="KW-1185">Reference proteome</keyword>
<organism evidence="1 2">
    <name type="scientific">Faunimonas pinastri</name>
    <dbReference type="NCBI Taxonomy" id="1855383"/>
    <lineage>
        <taxon>Bacteria</taxon>
        <taxon>Pseudomonadati</taxon>
        <taxon>Pseudomonadota</taxon>
        <taxon>Alphaproteobacteria</taxon>
        <taxon>Hyphomicrobiales</taxon>
        <taxon>Afifellaceae</taxon>
        <taxon>Faunimonas</taxon>
    </lineage>
</organism>
<gene>
    <name evidence="1" type="ORF">SAMN05216548_12620</name>
</gene>
<dbReference type="EMBL" id="FOFG01000026">
    <property type="protein sequence ID" value="SER57197.1"/>
    <property type="molecule type" value="Genomic_DNA"/>
</dbReference>
<reference evidence="1 2" key="1">
    <citation type="submission" date="2016-10" db="EMBL/GenBank/DDBJ databases">
        <authorList>
            <person name="de Groot N.N."/>
        </authorList>
    </citation>
    <scope>NUCLEOTIDE SEQUENCE [LARGE SCALE GENOMIC DNA]</scope>
    <source>
        <strain evidence="1 2">A52C2</strain>
    </source>
</reference>
<dbReference type="GO" id="GO:0019068">
    <property type="term" value="P:virion assembly"/>
    <property type="evidence" value="ECO:0007669"/>
    <property type="project" value="InterPro"/>
</dbReference>
<evidence type="ECO:0000313" key="1">
    <source>
        <dbReference type="EMBL" id="SER57197.1"/>
    </source>
</evidence>
<dbReference type="RefSeq" id="WP_092499813.1">
    <property type="nucleotide sequence ID" value="NZ_FOFG01000026.1"/>
</dbReference>
<dbReference type="Pfam" id="PF05354">
    <property type="entry name" value="Phage_attach"/>
    <property type="match status" value="1"/>
</dbReference>
<dbReference type="AlphaFoldDB" id="A0A1H9Q9U0"/>
<accession>A0A1H9Q9U0</accession>
<protein>
    <submittedName>
        <fullName evidence="1">Uncharacterized protein</fullName>
    </submittedName>
</protein>